<protein>
    <submittedName>
        <fullName evidence="15">RLA class II histocompatibility antigen, DP alpha-1 chain-like</fullName>
    </submittedName>
</protein>
<reference evidence="15" key="2">
    <citation type="submission" date="2025-08" db="UniProtKB">
        <authorList>
            <consortium name="Ensembl"/>
        </authorList>
    </citation>
    <scope>IDENTIFICATION</scope>
</reference>
<organism evidence="15 16">
    <name type="scientific">Sphaeramia orbicularis</name>
    <name type="common">orbiculate cardinalfish</name>
    <dbReference type="NCBI Taxonomy" id="375764"/>
    <lineage>
        <taxon>Eukaryota</taxon>
        <taxon>Metazoa</taxon>
        <taxon>Chordata</taxon>
        <taxon>Craniata</taxon>
        <taxon>Vertebrata</taxon>
        <taxon>Euteleostomi</taxon>
        <taxon>Actinopterygii</taxon>
        <taxon>Neopterygii</taxon>
        <taxon>Teleostei</taxon>
        <taxon>Neoteleostei</taxon>
        <taxon>Acanthomorphata</taxon>
        <taxon>Gobiaria</taxon>
        <taxon>Kurtiformes</taxon>
        <taxon>Apogonoidei</taxon>
        <taxon>Apogonidae</taxon>
        <taxon>Apogoninae</taxon>
        <taxon>Sphaeramia</taxon>
    </lineage>
</organism>
<dbReference type="Ensembl" id="ENSSORT00005033226.1">
    <property type="protein sequence ID" value="ENSSORP00005032339.1"/>
    <property type="gene ID" value="ENSSORG00005015338.1"/>
</dbReference>
<dbReference type="PROSITE" id="PS51257">
    <property type="entry name" value="PROKAR_LIPOPROTEIN"/>
    <property type="match status" value="1"/>
</dbReference>
<dbReference type="InterPro" id="IPR011162">
    <property type="entry name" value="MHC_I/II-like_Ag-recog"/>
</dbReference>
<name>A0A673ASN1_9TELE</name>
<evidence type="ECO:0000256" key="1">
    <source>
        <dbReference type="ARBA" id="ARBA00004479"/>
    </source>
</evidence>
<proteinExistence type="inferred from homology"/>
<keyword evidence="6" id="KW-1064">Adaptive immunity</keyword>
<dbReference type="GO" id="GO:0042613">
    <property type="term" value="C:MHC class II protein complex"/>
    <property type="evidence" value="ECO:0007669"/>
    <property type="project" value="UniProtKB-KW"/>
</dbReference>
<dbReference type="SUPFAM" id="SSF48726">
    <property type="entry name" value="Immunoglobulin"/>
    <property type="match status" value="1"/>
</dbReference>
<feature type="chain" id="PRO_5025575418" evidence="13">
    <location>
        <begin position="24"/>
        <end position="249"/>
    </location>
</feature>
<keyword evidence="5 12" id="KW-1133">Transmembrane helix</keyword>
<comment type="subcellular location">
    <subcellularLocation>
        <location evidence="1">Membrane</location>
        <topology evidence="1">Single-pass type I membrane protein</topology>
    </subcellularLocation>
</comment>
<dbReference type="InterPro" id="IPR001003">
    <property type="entry name" value="MHC_II_a_N"/>
</dbReference>
<dbReference type="Pfam" id="PF00993">
    <property type="entry name" value="MHC_II_alpha"/>
    <property type="match status" value="1"/>
</dbReference>
<evidence type="ECO:0000256" key="13">
    <source>
        <dbReference type="SAM" id="SignalP"/>
    </source>
</evidence>
<dbReference type="Gene3D" id="3.10.320.10">
    <property type="entry name" value="Class II Histocompatibility Antigen, M Beta Chain, Chain B, domain 1"/>
    <property type="match status" value="1"/>
</dbReference>
<evidence type="ECO:0000256" key="9">
    <source>
        <dbReference type="ARBA" id="ARBA00023180"/>
    </source>
</evidence>
<evidence type="ECO:0000256" key="2">
    <source>
        <dbReference type="ARBA" id="ARBA00007394"/>
    </source>
</evidence>
<keyword evidence="13" id="KW-0732">Signal</keyword>
<dbReference type="SUPFAM" id="SSF54452">
    <property type="entry name" value="MHC antigen-recognition domain"/>
    <property type="match status" value="1"/>
</dbReference>
<dbReference type="CDD" id="cd05767">
    <property type="entry name" value="IgC1_MHC_II_alpha"/>
    <property type="match status" value="1"/>
</dbReference>
<keyword evidence="9" id="KW-0325">Glycoprotein</keyword>
<dbReference type="PROSITE" id="PS00290">
    <property type="entry name" value="IG_MHC"/>
    <property type="match status" value="1"/>
</dbReference>
<evidence type="ECO:0000256" key="12">
    <source>
        <dbReference type="SAM" id="Phobius"/>
    </source>
</evidence>
<dbReference type="FunCoup" id="A0A673ASN1">
    <property type="interactions" value="1442"/>
</dbReference>
<keyword evidence="3 12" id="KW-0812">Transmembrane</keyword>
<evidence type="ECO:0000256" key="11">
    <source>
        <dbReference type="ARBA" id="ARBA00023319"/>
    </source>
</evidence>
<evidence type="ECO:0000259" key="14">
    <source>
        <dbReference type="PROSITE" id="PS50835"/>
    </source>
</evidence>
<keyword evidence="8" id="KW-1015">Disulfide bond</keyword>
<gene>
    <name evidence="15" type="primary">LOC115436455</name>
</gene>
<dbReference type="RefSeq" id="XP_030015205.1">
    <property type="nucleotide sequence ID" value="XM_030159345.1"/>
</dbReference>
<dbReference type="Proteomes" id="UP000472271">
    <property type="component" value="Chromosome 16"/>
</dbReference>
<dbReference type="InterPro" id="IPR003597">
    <property type="entry name" value="Ig_C1-set"/>
</dbReference>
<dbReference type="InterPro" id="IPR013783">
    <property type="entry name" value="Ig-like_fold"/>
</dbReference>
<dbReference type="Pfam" id="PF07654">
    <property type="entry name" value="C1-set"/>
    <property type="match status" value="1"/>
</dbReference>
<dbReference type="PROSITE" id="PS50835">
    <property type="entry name" value="IG_LIKE"/>
    <property type="match status" value="1"/>
</dbReference>
<dbReference type="InterPro" id="IPR014745">
    <property type="entry name" value="MHC_II_a/b_N"/>
</dbReference>
<dbReference type="InterPro" id="IPR036179">
    <property type="entry name" value="Ig-like_dom_sf"/>
</dbReference>
<keyword evidence="7 12" id="KW-0472">Membrane</keyword>
<feature type="domain" description="Ig-like" evidence="14">
    <location>
        <begin position="115"/>
        <end position="206"/>
    </location>
</feature>
<keyword evidence="16" id="KW-1185">Reference proteome</keyword>
<evidence type="ECO:0000256" key="10">
    <source>
        <dbReference type="ARBA" id="ARBA00023182"/>
    </source>
</evidence>
<dbReference type="InterPro" id="IPR003006">
    <property type="entry name" value="Ig/MHC_CS"/>
</dbReference>
<dbReference type="PANTHER" id="PTHR19944">
    <property type="entry name" value="MHC CLASS II-RELATED"/>
    <property type="match status" value="1"/>
</dbReference>
<dbReference type="GO" id="GO:0002250">
    <property type="term" value="P:adaptive immune response"/>
    <property type="evidence" value="ECO:0007669"/>
    <property type="project" value="UniProtKB-KW"/>
</dbReference>
<evidence type="ECO:0000256" key="4">
    <source>
        <dbReference type="ARBA" id="ARBA00022859"/>
    </source>
</evidence>
<dbReference type="InParanoid" id="A0A673ASN1"/>
<reference evidence="15" key="3">
    <citation type="submission" date="2025-09" db="UniProtKB">
        <authorList>
            <consortium name="Ensembl"/>
        </authorList>
    </citation>
    <scope>IDENTIFICATION</scope>
</reference>
<keyword evidence="4" id="KW-0391">Immunity</keyword>
<dbReference type="OrthoDB" id="8935021at2759"/>
<dbReference type="SMART" id="SM00407">
    <property type="entry name" value="IGc1"/>
    <property type="match status" value="1"/>
</dbReference>
<accession>A0A673ASN1</accession>
<dbReference type="GeneID" id="115436455"/>
<dbReference type="InterPro" id="IPR050160">
    <property type="entry name" value="MHC/Immunoglobulin"/>
</dbReference>
<dbReference type="GO" id="GO:0002504">
    <property type="term" value="P:antigen processing and presentation of peptide or polysaccharide antigen via MHC class II"/>
    <property type="evidence" value="ECO:0007669"/>
    <property type="project" value="UniProtKB-KW"/>
</dbReference>
<evidence type="ECO:0000256" key="6">
    <source>
        <dbReference type="ARBA" id="ARBA00023130"/>
    </source>
</evidence>
<dbReference type="Gene3D" id="2.60.40.10">
    <property type="entry name" value="Immunoglobulins"/>
    <property type="match status" value="1"/>
</dbReference>
<feature type="signal peptide" evidence="13">
    <location>
        <begin position="1"/>
        <end position="23"/>
    </location>
</feature>
<keyword evidence="11" id="KW-0393">Immunoglobulin domain</keyword>
<evidence type="ECO:0000256" key="3">
    <source>
        <dbReference type="ARBA" id="ARBA00022692"/>
    </source>
</evidence>
<reference evidence="15" key="1">
    <citation type="submission" date="2019-06" db="EMBL/GenBank/DDBJ databases">
        <authorList>
            <consortium name="Wellcome Sanger Institute Data Sharing"/>
        </authorList>
    </citation>
    <scope>NUCLEOTIDE SEQUENCE [LARGE SCALE GENOMIC DNA]</scope>
</reference>
<dbReference type="InterPro" id="IPR007110">
    <property type="entry name" value="Ig-like_dom"/>
</dbReference>
<evidence type="ECO:0000313" key="15">
    <source>
        <dbReference type="Ensembl" id="ENSSORP00005032339.1"/>
    </source>
</evidence>
<comment type="similarity">
    <text evidence="2">Belongs to the MHC class II family.</text>
</comment>
<keyword evidence="10" id="KW-0491">MHC II</keyword>
<sequence length="249" mass="27691">MVCRSDMKCSAVIFLIFSTFCACSKIPHEIVYVVGCFVNGSAEVQFEYDGEEMLYVDFQQKEIVYTVPTFLNPDPSLFFTGLSIIRDAEQNGMLCKAATEVAATMLKNIPDKEDPPDSILYSSEEVELGVENSLICFVNNFFPPSINVIWTKNGDVVSEGVSLSRYYPSDSQPLTFRQFSTLTFTPKQGDVYSCTVEHPALERPNTRIWEVDLGHPSIGLDIYCGVGLTVALLGVATGTFLITKRRFGH</sequence>
<feature type="transmembrane region" description="Helical" evidence="12">
    <location>
        <begin position="220"/>
        <end position="242"/>
    </location>
</feature>
<dbReference type="PANTHER" id="PTHR19944:SF105">
    <property type="entry name" value="RLA CLASS II HISTOCOMPATIBILITY ANTIGEN, DP ALPHA-1 CHAIN"/>
    <property type="match status" value="1"/>
</dbReference>
<evidence type="ECO:0000256" key="5">
    <source>
        <dbReference type="ARBA" id="ARBA00022989"/>
    </source>
</evidence>
<dbReference type="AlphaFoldDB" id="A0A673ASN1"/>
<evidence type="ECO:0000313" key="16">
    <source>
        <dbReference type="Proteomes" id="UP000472271"/>
    </source>
</evidence>
<evidence type="ECO:0000256" key="8">
    <source>
        <dbReference type="ARBA" id="ARBA00023157"/>
    </source>
</evidence>
<dbReference type="SMART" id="SM00920">
    <property type="entry name" value="MHC_II_alpha"/>
    <property type="match status" value="1"/>
</dbReference>
<evidence type="ECO:0000256" key="7">
    <source>
        <dbReference type="ARBA" id="ARBA00023136"/>
    </source>
</evidence>